<evidence type="ECO:0000313" key="1">
    <source>
        <dbReference type="EMBL" id="KZS40121.1"/>
    </source>
</evidence>
<dbReference type="EMBL" id="LQRT01000017">
    <property type="protein sequence ID" value="KZS40121.1"/>
    <property type="molecule type" value="Genomic_DNA"/>
</dbReference>
<keyword evidence="2" id="KW-1185">Reference proteome</keyword>
<evidence type="ECO:0008006" key="3">
    <source>
        <dbReference type="Google" id="ProtNLM"/>
    </source>
</evidence>
<evidence type="ECO:0000313" key="2">
    <source>
        <dbReference type="Proteomes" id="UP000076715"/>
    </source>
</evidence>
<organism evidence="1 2">
    <name type="scientific">Aquimarina aggregata</name>
    <dbReference type="NCBI Taxonomy" id="1642818"/>
    <lineage>
        <taxon>Bacteria</taxon>
        <taxon>Pseudomonadati</taxon>
        <taxon>Bacteroidota</taxon>
        <taxon>Flavobacteriia</taxon>
        <taxon>Flavobacteriales</taxon>
        <taxon>Flavobacteriaceae</taxon>
        <taxon>Aquimarina</taxon>
    </lineage>
</organism>
<name>A0A162ZXV4_9FLAO</name>
<sequence length="342" mass="39746">MEINNYLPKNSIAILILFFSTLFLYSQKDIQGVIYDQVTKEPLVGVVVYLDGTTNGTITNEKGKFYIKFDQIANNTLIISYLGYQTKLLDSQMILNKEYEHILLQPQVEELEAVVLQKDPLSRSRKLRYFRKYFLGDYRIQEKCKIINEKDIELHYNVEKKVLYGSASVPLKIRNKLLGYEILYTLFDFELQFGNDTIKKNLSYFSGTPFFKELRKKTLAKHIKNRETYYKGSSLHFMRALATKTLAENKFRAFHNGFAGDPYAFFTITRKKRMLTKVEMALNVVSILYDQKLRTKIEVPEGNFLIDKMGNYSPPTGVIFDGYMGSLKIGTLLPLDYVFEAQ</sequence>
<dbReference type="STRING" id="1642818.AWE51_25360"/>
<protein>
    <recommendedName>
        <fullName evidence="3">Carboxypeptidase-like regulatory domain-containing protein</fullName>
    </recommendedName>
</protein>
<dbReference type="Proteomes" id="UP000076715">
    <property type="component" value="Unassembled WGS sequence"/>
</dbReference>
<proteinExistence type="predicted"/>
<dbReference type="AlphaFoldDB" id="A0A162ZXV4"/>
<dbReference type="InterPro" id="IPR008969">
    <property type="entry name" value="CarboxyPept-like_regulatory"/>
</dbReference>
<dbReference type="OrthoDB" id="1223654at2"/>
<dbReference type="Pfam" id="PF13715">
    <property type="entry name" value="CarbopepD_reg_2"/>
    <property type="match status" value="1"/>
</dbReference>
<reference evidence="1 2" key="1">
    <citation type="submission" date="2016-01" db="EMBL/GenBank/DDBJ databases">
        <title>The draft genome sequence of Aquimarina sp. RZW4-3-2.</title>
        <authorList>
            <person name="Wang Y."/>
        </authorList>
    </citation>
    <scope>NUCLEOTIDE SEQUENCE [LARGE SCALE GENOMIC DNA]</scope>
    <source>
        <strain evidence="1 2">RZW4-3-2</strain>
    </source>
</reference>
<accession>A0A162ZXV4</accession>
<dbReference type="RefSeq" id="WP_066314906.1">
    <property type="nucleotide sequence ID" value="NZ_LQRT01000017.1"/>
</dbReference>
<gene>
    <name evidence="1" type="ORF">AWE51_25360</name>
</gene>
<comment type="caution">
    <text evidence="1">The sequence shown here is derived from an EMBL/GenBank/DDBJ whole genome shotgun (WGS) entry which is preliminary data.</text>
</comment>
<dbReference type="Gene3D" id="2.60.40.1120">
    <property type="entry name" value="Carboxypeptidase-like, regulatory domain"/>
    <property type="match status" value="1"/>
</dbReference>
<dbReference type="SUPFAM" id="SSF49464">
    <property type="entry name" value="Carboxypeptidase regulatory domain-like"/>
    <property type="match status" value="1"/>
</dbReference>